<evidence type="ECO:0000313" key="1">
    <source>
        <dbReference type="EMBL" id="KAK2582720.1"/>
    </source>
</evidence>
<proteinExistence type="predicted"/>
<comment type="caution">
    <text evidence="1">The sequence shown here is derived from an EMBL/GenBank/DDBJ whole genome shotgun (WGS) entry which is preliminary data.</text>
</comment>
<dbReference type="EMBL" id="JAIFRP010000031">
    <property type="protein sequence ID" value="KAK2582720.1"/>
    <property type="molecule type" value="Genomic_DNA"/>
</dbReference>
<gene>
    <name evidence="1" type="ORF">KPH14_004990</name>
</gene>
<name>A0AAD9RMZ1_9HYME</name>
<dbReference type="Proteomes" id="UP001258017">
    <property type="component" value="Unassembled WGS sequence"/>
</dbReference>
<reference evidence="1" key="2">
    <citation type="journal article" date="2023" name="Commun. Biol.">
        <title>Intrasexual cuticular hydrocarbon dimorphism in a wasp sheds light on hydrocarbon biosynthesis genes in Hymenoptera.</title>
        <authorList>
            <person name="Moris V.C."/>
            <person name="Podsiadlowski L."/>
            <person name="Martin S."/>
            <person name="Oeyen J.P."/>
            <person name="Donath A."/>
            <person name="Petersen M."/>
            <person name="Wilbrandt J."/>
            <person name="Misof B."/>
            <person name="Liedtke D."/>
            <person name="Thamm M."/>
            <person name="Scheiner R."/>
            <person name="Schmitt T."/>
            <person name="Niehuis O."/>
        </authorList>
    </citation>
    <scope>NUCLEOTIDE SEQUENCE</scope>
    <source>
        <strain evidence="1">GBR_01_08_01A</strain>
    </source>
</reference>
<protein>
    <submittedName>
        <fullName evidence="1">Uncharacterized protein</fullName>
    </submittedName>
</protein>
<evidence type="ECO:0000313" key="2">
    <source>
        <dbReference type="Proteomes" id="UP001258017"/>
    </source>
</evidence>
<organism evidence="1 2">
    <name type="scientific">Odynerus spinipes</name>
    <dbReference type="NCBI Taxonomy" id="1348599"/>
    <lineage>
        <taxon>Eukaryota</taxon>
        <taxon>Metazoa</taxon>
        <taxon>Ecdysozoa</taxon>
        <taxon>Arthropoda</taxon>
        <taxon>Hexapoda</taxon>
        <taxon>Insecta</taxon>
        <taxon>Pterygota</taxon>
        <taxon>Neoptera</taxon>
        <taxon>Endopterygota</taxon>
        <taxon>Hymenoptera</taxon>
        <taxon>Apocrita</taxon>
        <taxon>Aculeata</taxon>
        <taxon>Vespoidea</taxon>
        <taxon>Vespidae</taxon>
        <taxon>Eumeninae</taxon>
        <taxon>Odynerus</taxon>
    </lineage>
</organism>
<accession>A0AAD9RMZ1</accession>
<dbReference type="AlphaFoldDB" id="A0AAD9RMZ1"/>
<reference evidence="1" key="1">
    <citation type="submission" date="2021-08" db="EMBL/GenBank/DDBJ databases">
        <authorList>
            <person name="Misof B."/>
            <person name="Oliver O."/>
            <person name="Podsiadlowski L."/>
            <person name="Donath A."/>
            <person name="Peters R."/>
            <person name="Mayer C."/>
            <person name="Rust J."/>
            <person name="Gunkel S."/>
            <person name="Lesny P."/>
            <person name="Martin S."/>
            <person name="Oeyen J.P."/>
            <person name="Petersen M."/>
            <person name="Panagiotis P."/>
            <person name="Wilbrandt J."/>
            <person name="Tanja T."/>
        </authorList>
    </citation>
    <scope>NUCLEOTIDE SEQUENCE</scope>
    <source>
        <strain evidence="1">GBR_01_08_01A</strain>
        <tissue evidence="1">Thorax + abdomen</tissue>
    </source>
</reference>
<keyword evidence="2" id="KW-1185">Reference proteome</keyword>
<sequence>MFRVMHMVTNKFELTNAILIYIDQPDLFEFIYKFNSEKYVNRCNSMKRTYCSTSNEKTMILIYRMI</sequence>